<accession>A0A4R2L7D5</accession>
<dbReference type="PIRSF" id="PIRSF008459">
    <property type="entry name" value="UCP008459"/>
    <property type="match status" value="1"/>
</dbReference>
<evidence type="ECO:0000313" key="3">
    <source>
        <dbReference type="EMBL" id="TCO82857.1"/>
    </source>
</evidence>
<organism evidence="3 4">
    <name type="scientific">Frisingicoccus caecimuris</name>
    <dbReference type="NCBI Taxonomy" id="1796636"/>
    <lineage>
        <taxon>Bacteria</taxon>
        <taxon>Bacillati</taxon>
        <taxon>Bacillota</taxon>
        <taxon>Clostridia</taxon>
        <taxon>Lachnospirales</taxon>
        <taxon>Lachnospiraceae</taxon>
        <taxon>Frisingicoccus</taxon>
    </lineage>
</organism>
<dbReference type="InterPro" id="IPR027795">
    <property type="entry name" value="CASTOR_ACT_dom"/>
</dbReference>
<proteinExistence type="predicted"/>
<dbReference type="CDD" id="cd04868">
    <property type="entry name" value="ACT_AK-like"/>
    <property type="match status" value="1"/>
</dbReference>
<feature type="domain" description="CASTOR ACT" evidence="1">
    <location>
        <begin position="53"/>
        <end position="114"/>
    </location>
</feature>
<keyword evidence="4" id="KW-1185">Reference proteome</keyword>
<sequence length="123" mass="13940">MELKKIEKEFSVCKVNDISVIDFTDEFCFIGKTDEELSLVCSTERVPVNTVERDDGWKAFRIQGVLDFSLIGILSRISAILAENKIGIFAVSTYNTDYILVKKENYQRALKALETAGYRVNSC</sequence>
<dbReference type="Gene3D" id="3.30.2130.10">
    <property type="entry name" value="VC0802-like"/>
    <property type="match status" value="1"/>
</dbReference>
<comment type="caution">
    <text evidence="3">The sequence shown here is derived from an EMBL/GenBank/DDBJ whole genome shotgun (WGS) entry which is preliminary data.</text>
</comment>
<dbReference type="SUPFAM" id="SSF55021">
    <property type="entry name" value="ACT-like"/>
    <property type="match status" value="2"/>
</dbReference>
<dbReference type="InterPro" id="IPR051719">
    <property type="entry name" value="CASTOR_mTORC1"/>
</dbReference>
<name>A0A4R2L7D5_9FIRM</name>
<reference evidence="3 4" key="1">
    <citation type="submission" date="2019-03" db="EMBL/GenBank/DDBJ databases">
        <title>Genomic Encyclopedia of Type Strains, Phase IV (KMG-IV): sequencing the most valuable type-strain genomes for metagenomic binning, comparative biology and taxonomic classification.</title>
        <authorList>
            <person name="Goeker M."/>
        </authorList>
    </citation>
    <scope>NUCLEOTIDE SEQUENCE [LARGE SCALE GENOMIC DNA]</scope>
    <source>
        <strain evidence="3 4">DSM 28559</strain>
    </source>
</reference>
<evidence type="ECO:0000259" key="2">
    <source>
        <dbReference type="Pfam" id="PF21631"/>
    </source>
</evidence>
<dbReference type="EMBL" id="SLXA01000015">
    <property type="protein sequence ID" value="TCO82857.1"/>
    <property type="molecule type" value="Genomic_DNA"/>
</dbReference>
<dbReference type="AlphaFoldDB" id="A0A4R2L7D5"/>
<dbReference type="Proteomes" id="UP000295711">
    <property type="component" value="Unassembled WGS sequence"/>
</dbReference>
<evidence type="ECO:0000259" key="1">
    <source>
        <dbReference type="Pfam" id="PF13840"/>
    </source>
</evidence>
<dbReference type="PANTHER" id="PTHR31131:SF6">
    <property type="entry name" value="CASTOR ACT DOMAIN-CONTAINING PROTEIN"/>
    <property type="match status" value="1"/>
</dbReference>
<protein>
    <submittedName>
        <fullName evidence="3">Uncharacterized protein</fullName>
    </submittedName>
</protein>
<dbReference type="RefSeq" id="WP_132093652.1">
    <property type="nucleotide sequence ID" value="NZ_JANKAQ010000006.1"/>
</dbReference>
<feature type="domain" description="A9CJY8-like N-terminal" evidence="2">
    <location>
        <begin position="10"/>
        <end position="48"/>
    </location>
</feature>
<dbReference type="Pfam" id="PF13840">
    <property type="entry name" value="ACT_7"/>
    <property type="match status" value="1"/>
</dbReference>
<dbReference type="OrthoDB" id="5615858at2"/>
<dbReference type="InterPro" id="IPR045865">
    <property type="entry name" value="ACT-like_dom_sf"/>
</dbReference>
<dbReference type="PANTHER" id="PTHR31131">
    <property type="entry name" value="CHROMOSOME 1, WHOLE GENOME SHOTGUN SEQUENCE"/>
    <property type="match status" value="1"/>
</dbReference>
<dbReference type="Pfam" id="PF21631">
    <property type="entry name" value="A9CJY8-like_N"/>
    <property type="match status" value="1"/>
</dbReference>
<dbReference type="InterPro" id="IPR049447">
    <property type="entry name" value="A9CJY8-like_N"/>
</dbReference>
<evidence type="ECO:0000313" key="4">
    <source>
        <dbReference type="Proteomes" id="UP000295711"/>
    </source>
</evidence>
<gene>
    <name evidence="3" type="ORF">EV212_11538</name>
</gene>
<dbReference type="InterPro" id="IPR016540">
    <property type="entry name" value="UCP008459"/>
</dbReference>